<dbReference type="SMART" id="SM00220">
    <property type="entry name" value="S_TKc"/>
    <property type="match status" value="1"/>
</dbReference>
<evidence type="ECO:0000313" key="7">
    <source>
        <dbReference type="EMBL" id="ANS70892.1"/>
    </source>
</evidence>
<proteinExistence type="predicted"/>
<dbReference type="Pfam" id="PF00069">
    <property type="entry name" value="Pkinase"/>
    <property type="match status" value="1"/>
</dbReference>
<organism evidence="7">
    <name type="scientific">Lymantria dispar multicapsid nuclear polyhedrosis virus</name>
    <name type="common">LdMNPV</name>
    <dbReference type="NCBI Taxonomy" id="10449"/>
    <lineage>
        <taxon>Viruses</taxon>
        <taxon>Viruses incertae sedis</taxon>
        <taxon>Naldaviricetes</taxon>
        <taxon>Lefavirales</taxon>
        <taxon>Baculoviridae</taxon>
        <taxon>Alphabaculovirus</taxon>
        <taxon>Alphabaculovirus lydisparis</taxon>
    </lineage>
</organism>
<protein>
    <submittedName>
        <fullName evidence="7">Protein kinase-1</fullName>
    </submittedName>
</protein>
<reference evidence="7" key="1">
    <citation type="journal article" date="2016" name="J. Invertebr. Pathol.">
        <title>An alphabaculovirus isolated from dead Lymantria dispar larvae shows high genetic similarity to baculovirus previously isolated from Lymantria monacha - An example of adaptation to a new host.</title>
        <authorList>
            <person name="Rabalski L."/>
            <person name="Krejmer-Rabalska M."/>
            <person name="Skrzecz I."/>
            <person name="Wasag B."/>
            <person name="Szewczyk B."/>
        </authorList>
    </citation>
    <scope>NUCLEOTIDE SEQUENCE</scope>
    <source>
        <strain evidence="7">BNP</strain>
    </source>
</reference>
<dbReference type="Gene3D" id="1.10.510.10">
    <property type="entry name" value="Transferase(Phosphotransferase) domain 1"/>
    <property type="match status" value="1"/>
</dbReference>
<feature type="domain" description="Protein kinase" evidence="6">
    <location>
        <begin position="17"/>
        <end position="265"/>
    </location>
</feature>
<evidence type="ECO:0000256" key="2">
    <source>
        <dbReference type="ARBA" id="ARBA00022679"/>
    </source>
</evidence>
<evidence type="ECO:0000256" key="1">
    <source>
        <dbReference type="ARBA" id="ARBA00022527"/>
    </source>
</evidence>
<name>A0A1B1MQL5_NPVLD</name>
<dbReference type="SUPFAM" id="SSF56112">
    <property type="entry name" value="Protein kinase-like (PK-like)"/>
    <property type="match status" value="1"/>
</dbReference>
<keyword evidence="2" id="KW-0808">Transferase</keyword>
<dbReference type="PANTHER" id="PTHR24351">
    <property type="entry name" value="RIBOSOMAL PROTEIN S6 KINASE"/>
    <property type="match status" value="1"/>
</dbReference>
<organismHost>
    <name type="scientific">Lepidoptera</name>
    <name type="common">moths &amp; butterflies</name>
    <dbReference type="NCBI Taxonomy" id="7088"/>
</organismHost>
<dbReference type="Gene3D" id="3.30.200.20">
    <property type="entry name" value="Phosphorylase Kinase, domain 1"/>
    <property type="match status" value="1"/>
</dbReference>
<dbReference type="InterPro" id="IPR008271">
    <property type="entry name" value="Ser/Thr_kinase_AS"/>
</dbReference>
<evidence type="ECO:0000259" key="6">
    <source>
        <dbReference type="PROSITE" id="PS50011"/>
    </source>
</evidence>
<dbReference type="InterPro" id="IPR011009">
    <property type="entry name" value="Kinase-like_dom_sf"/>
</dbReference>
<keyword evidence="1" id="KW-0723">Serine/threonine-protein kinase</keyword>
<sequence>MDAFVNNFQDFHKQCTARKVPNLVDGKFGKVSVWQHHPTQKSFFYKQIEDKHYTAIEAFVHNLMKHNRYFVKLFFSMHSLRGHLLIMDYVEDGDLFDLLQSEKRIREPELSLITYQLTDALQALHKHNIVHNDIKLENVLYTRYRQIYLCDYGLCKFVNTKSSYEGTVDYFCPEKLAKKPVDVGFDWWAVGVLLFEISTSKHPYKKYTDEIINMTTLHKRQIQHAIVFPIDFDNVFLKEFISVMLHYNVEERANTFSKIQQQTYWKSILHWKDH</sequence>
<evidence type="ECO:0000256" key="5">
    <source>
        <dbReference type="ARBA" id="ARBA00022840"/>
    </source>
</evidence>
<accession>A0A1B1MQL5</accession>
<dbReference type="GO" id="GO:0004674">
    <property type="term" value="F:protein serine/threonine kinase activity"/>
    <property type="evidence" value="ECO:0007669"/>
    <property type="project" value="UniProtKB-KW"/>
</dbReference>
<evidence type="ECO:0000256" key="3">
    <source>
        <dbReference type="ARBA" id="ARBA00022741"/>
    </source>
</evidence>
<dbReference type="PROSITE" id="PS00108">
    <property type="entry name" value="PROTEIN_KINASE_ST"/>
    <property type="match status" value="1"/>
</dbReference>
<dbReference type="PROSITE" id="PS50011">
    <property type="entry name" value="PROTEIN_KINASE_DOM"/>
    <property type="match status" value="1"/>
</dbReference>
<evidence type="ECO:0000256" key="4">
    <source>
        <dbReference type="ARBA" id="ARBA00022777"/>
    </source>
</evidence>
<dbReference type="GO" id="GO:0005524">
    <property type="term" value="F:ATP binding"/>
    <property type="evidence" value="ECO:0007669"/>
    <property type="project" value="UniProtKB-KW"/>
</dbReference>
<keyword evidence="5" id="KW-0067">ATP-binding</keyword>
<keyword evidence="3" id="KW-0547">Nucleotide-binding</keyword>
<dbReference type="EMBL" id="KU377538">
    <property type="protein sequence ID" value="ANS70892.1"/>
    <property type="molecule type" value="Genomic_DNA"/>
</dbReference>
<dbReference type="InterPro" id="IPR000719">
    <property type="entry name" value="Prot_kinase_dom"/>
</dbReference>
<keyword evidence="4 7" id="KW-0418">Kinase</keyword>